<feature type="domain" description="G-protein coupled receptors family 1 profile" evidence="7">
    <location>
        <begin position="57"/>
        <end position="304"/>
    </location>
</feature>
<sequence length="353" mass="40168">MECYDSNNTQGNVFETNTTRSQRPQTGYDLPIYGLDDGQFYEIHIPAITCIAISFFSGLAVLISSFRIQSYKTFFSWTTSERFVVYLSFCDILFNMAHSLDHIHIVITRDHVYPKGLCSFYGFMLAEFISAQNLLVNIIAFNAFLLLYYCRQMNFGVRDWRLLVYTYGVPLIATSIAASLKTLGPNGTFCYFDGVRGEVANLLFTTVPLILVLTCNIILYWLTWRRIRIDSKRIKNVLGKEAATIRASHRVAGTMTIFVMAFLIQWWAMAIYGVWQLVGNVPQVLFQFVTTFSNTGGVINGIVYIIIRRRNSNKPNRNRTVKVALKKQTTPQDVIMVSVIQFGNKSDSNNNSG</sequence>
<evidence type="ECO:0000256" key="6">
    <source>
        <dbReference type="SAM" id="Phobius"/>
    </source>
</evidence>
<keyword evidence="4 6" id="KW-0472">Membrane</keyword>
<feature type="region of interest" description="Disordered" evidence="5">
    <location>
        <begin position="1"/>
        <end position="22"/>
    </location>
</feature>
<feature type="transmembrane region" description="Helical" evidence="6">
    <location>
        <begin position="83"/>
        <end position="100"/>
    </location>
</feature>
<keyword evidence="9" id="KW-1185">Reference proteome</keyword>
<feature type="transmembrane region" description="Helical" evidence="6">
    <location>
        <begin position="200"/>
        <end position="223"/>
    </location>
</feature>
<evidence type="ECO:0000256" key="2">
    <source>
        <dbReference type="ARBA" id="ARBA00022692"/>
    </source>
</evidence>
<evidence type="ECO:0000313" key="9">
    <source>
        <dbReference type="Proteomes" id="UP001186944"/>
    </source>
</evidence>
<comment type="subcellular location">
    <subcellularLocation>
        <location evidence="1">Membrane</location>
        <topology evidence="1">Multi-pass membrane protein</topology>
    </subcellularLocation>
</comment>
<dbReference type="SUPFAM" id="SSF81321">
    <property type="entry name" value="Family A G protein-coupled receptor-like"/>
    <property type="match status" value="1"/>
</dbReference>
<dbReference type="GO" id="GO:0004930">
    <property type="term" value="F:G protein-coupled receptor activity"/>
    <property type="evidence" value="ECO:0007669"/>
    <property type="project" value="InterPro"/>
</dbReference>
<feature type="transmembrane region" description="Helical" evidence="6">
    <location>
        <begin position="284"/>
        <end position="307"/>
    </location>
</feature>
<accession>A0AA89BZ25</accession>
<feature type="transmembrane region" description="Helical" evidence="6">
    <location>
        <begin position="43"/>
        <end position="63"/>
    </location>
</feature>
<proteinExistence type="predicted"/>
<dbReference type="InterPro" id="IPR017452">
    <property type="entry name" value="GPCR_Rhodpsn_7TM"/>
</dbReference>
<comment type="caution">
    <text evidence="8">The sequence shown here is derived from an EMBL/GenBank/DDBJ whole genome shotgun (WGS) entry which is preliminary data.</text>
</comment>
<dbReference type="PANTHER" id="PTHR23112:SF0">
    <property type="entry name" value="TRANSMEMBRANE PROTEIN 116"/>
    <property type="match status" value="1"/>
</dbReference>
<feature type="transmembrane region" description="Helical" evidence="6">
    <location>
        <begin position="120"/>
        <end position="150"/>
    </location>
</feature>
<keyword evidence="3 6" id="KW-1133">Transmembrane helix</keyword>
<evidence type="ECO:0000256" key="3">
    <source>
        <dbReference type="ARBA" id="ARBA00022989"/>
    </source>
</evidence>
<name>A0AA89BZ25_PINIB</name>
<dbReference type="AlphaFoldDB" id="A0AA89BZ25"/>
<keyword evidence="2 6" id="KW-0812">Transmembrane</keyword>
<evidence type="ECO:0000256" key="4">
    <source>
        <dbReference type="ARBA" id="ARBA00023136"/>
    </source>
</evidence>
<evidence type="ECO:0000313" key="8">
    <source>
        <dbReference type="EMBL" id="KAK3092937.1"/>
    </source>
</evidence>
<gene>
    <name evidence="8" type="ORF">FSP39_009115</name>
</gene>
<dbReference type="CDD" id="cd00637">
    <property type="entry name" value="7tm_classA_rhodopsin-like"/>
    <property type="match status" value="1"/>
</dbReference>
<dbReference type="PANTHER" id="PTHR23112">
    <property type="entry name" value="G PROTEIN-COUPLED RECEPTOR 157-RELATED"/>
    <property type="match status" value="1"/>
</dbReference>
<feature type="transmembrane region" description="Helical" evidence="6">
    <location>
        <begin position="255"/>
        <end position="278"/>
    </location>
</feature>
<organism evidence="8 9">
    <name type="scientific">Pinctada imbricata</name>
    <name type="common">Atlantic pearl-oyster</name>
    <name type="synonym">Pinctada martensii</name>
    <dbReference type="NCBI Taxonomy" id="66713"/>
    <lineage>
        <taxon>Eukaryota</taxon>
        <taxon>Metazoa</taxon>
        <taxon>Spiralia</taxon>
        <taxon>Lophotrochozoa</taxon>
        <taxon>Mollusca</taxon>
        <taxon>Bivalvia</taxon>
        <taxon>Autobranchia</taxon>
        <taxon>Pteriomorphia</taxon>
        <taxon>Pterioida</taxon>
        <taxon>Pterioidea</taxon>
        <taxon>Pteriidae</taxon>
        <taxon>Pinctada</taxon>
    </lineage>
</organism>
<protein>
    <recommendedName>
        <fullName evidence="7">G-protein coupled receptors family 1 profile domain-containing protein</fullName>
    </recommendedName>
</protein>
<evidence type="ECO:0000256" key="1">
    <source>
        <dbReference type="ARBA" id="ARBA00004141"/>
    </source>
</evidence>
<evidence type="ECO:0000259" key="7">
    <source>
        <dbReference type="PROSITE" id="PS50262"/>
    </source>
</evidence>
<dbReference type="GO" id="GO:0005886">
    <property type="term" value="C:plasma membrane"/>
    <property type="evidence" value="ECO:0007669"/>
    <property type="project" value="TreeGrafter"/>
</dbReference>
<dbReference type="Pfam" id="PF00001">
    <property type="entry name" value="7tm_1"/>
    <property type="match status" value="1"/>
</dbReference>
<evidence type="ECO:0000256" key="5">
    <source>
        <dbReference type="SAM" id="MobiDB-lite"/>
    </source>
</evidence>
<dbReference type="PROSITE" id="PS50262">
    <property type="entry name" value="G_PROTEIN_RECEP_F1_2"/>
    <property type="match status" value="1"/>
</dbReference>
<reference evidence="8" key="1">
    <citation type="submission" date="2019-08" db="EMBL/GenBank/DDBJ databases">
        <title>The improved chromosome-level genome for the pearl oyster Pinctada fucata martensii using PacBio sequencing and Hi-C.</title>
        <authorList>
            <person name="Zheng Z."/>
        </authorList>
    </citation>
    <scope>NUCLEOTIDE SEQUENCE</scope>
    <source>
        <strain evidence="8">ZZ-2019</strain>
        <tissue evidence="8">Adductor muscle</tissue>
    </source>
</reference>
<dbReference type="Gene3D" id="1.20.1070.10">
    <property type="entry name" value="Rhodopsin 7-helix transmembrane proteins"/>
    <property type="match status" value="1"/>
</dbReference>
<dbReference type="Proteomes" id="UP001186944">
    <property type="component" value="Unassembled WGS sequence"/>
</dbReference>
<feature type="transmembrane region" description="Helical" evidence="6">
    <location>
        <begin position="162"/>
        <end position="180"/>
    </location>
</feature>
<dbReference type="GO" id="GO:0007189">
    <property type="term" value="P:adenylate cyclase-activating G protein-coupled receptor signaling pathway"/>
    <property type="evidence" value="ECO:0007669"/>
    <property type="project" value="TreeGrafter"/>
</dbReference>
<dbReference type="EMBL" id="VSWD01000009">
    <property type="protein sequence ID" value="KAK3092937.1"/>
    <property type="molecule type" value="Genomic_DNA"/>
</dbReference>
<dbReference type="InterPro" id="IPR000276">
    <property type="entry name" value="GPCR_Rhodpsn"/>
</dbReference>